<feature type="domain" description="Peptidase C1A papain C-terminal" evidence="5">
    <location>
        <begin position="63"/>
        <end position="261"/>
    </location>
</feature>
<accession>A0ABQ8CAU6</accession>
<evidence type="ECO:0000259" key="5">
    <source>
        <dbReference type="SMART" id="SM00645"/>
    </source>
</evidence>
<keyword evidence="2" id="KW-0645">Protease</keyword>
<evidence type="ECO:0000256" key="3">
    <source>
        <dbReference type="ARBA" id="ARBA00022801"/>
    </source>
</evidence>
<name>A0ABQ8CAU6_BRANA</name>
<comment type="caution">
    <text evidence="6">The sequence shown here is derived from an EMBL/GenBank/DDBJ whole genome shotgun (WGS) entry which is preliminary data.</text>
</comment>
<keyword evidence="7" id="KW-1185">Reference proteome</keyword>
<evidence type="ECO:0000256" key="2">
    <source>
        <dbReference type="ARBA" id="ARBA00022670"/>
    </source>
</evidence>
<sequence>MESKPESSRVTARESEHLPYEILELEPDKLEILKVENMIIKEKRVTDATIEIIYVRLIKHRAIPDETIKKDWSSYYGPVKNQGPRDICWAIVAVELVTAIRWIKNRGKGIEYSYKELVEFVCPGRGILNEKLHNFCYKLNIMSTLEYFRKLRIVLLIDAQNPHLLVYLTKPSLGFIGSAHKILTSEEALIKLQTQPLGAAIPIFQPDYNQIKGALFRGMHAVSVTGSGVENGESFLWVRSSHGTDLGQDGYFRVSIDVMILRTSKCQDHEERYFKKPTPLLERFCYPDFPRF</sequence>
<dbReference type="SMART" id="SM00645">
    <property type="entry name" value="Pept_C1"/>
    <property type="match status" value="1"/>
</dbReference>
<reference evidence="6 7" key="1">
    <citation type="submission" date="2021-05" db="EMBL/GenBank/DDBJ databases">
        <title>Genome Assembly of Synthetic Allotetraploid Brassica napus Reveals Homoeologous Exchanges between Subgenomes.</title>
        <authorList>
            <person name="Davis J.T."/>
        </authorList>
    </citation>
    <scope>NUCLEOTIDE SEQUENCE [LARGE SCALE GENOMIC DNA]</scope>
    <source>
        <strain evidence="7">cv. Da-Ae</strain>
        <tissue evidence="6">Seedling</tissue>
    </source>
</reference>
<dbReference type="Pfam" id="PF00112">
    <property type="entry name" value="Peptidase_C1"/>
    <property type="match status" value="1"/>
</dbReference>
<evidence type="ECO:0000256" key="4">
    <source>
        <dbReference type="ARBA" id="ARBA00022807"/>
    </source>
</evidence>
<keyword evidence="4" id="KW-0788">Thiol protease</keyword>
<dbReference type="Proteomes" id="UP000824890">
    <property type="component" value="Unassembled WGS sequence"/>
</dbReference>
<evidence type="ECO:0000313" key="7">
    <source>
        <dbReference type="Proteomes" id="UP000824890"/>
    </source>
</evidence>
<dbReference type="PANTHER" id="PTHR12411">
    <property type="entry name" value="CYSTEINE PROTEASE FAMILY C1-RELATED"/>
    <property type="match status" value="1"/>
</dbReference>
<keyword evidence="3" id="KW-0378">Hydrolase</keyword>
<organism evidence="6 7">
    <name type="scientific">Brassica napus</name>
    <name type="common">Rape</name>
    <dbReference type="NCBI Taxonomy" id="3708"/>
    <lineage>
        <taxon>Eukaryota</taxon>
        <taxon>Viridiplantae</taxon>
        <taxon>Streptophyta</taxon>
        <taxon>Embryophyta</taxon>
        <taxon>Tracheophyta</taxon>
        <taxon>Spermatophyta</taxon>
        <taxon>Magnoliopsida</taxon>
        <taxon>eudicotyledons</taxon>
        <taxon>Gunneridae</taxon>
        <taxon>Pentapetalae</taxon>
        <taxon>rosids</taxon>
        <taxon>malvids</taxon>
        <taxon>Brassicales</taxon>
        <taxon>Brassicaceae</taxon>
        <taxon>Brassiceae</taxon>
        <taxon>Brassica</taxon>
    </lineage>
</organism>
<dbReference type="InterPro" id="IPR000668">
    <property type="entry name" value="Peptidase_C1A_C"/>
</dbReference>
<dbReference type="SUPFAM" id="SSF54001">
    <property type="entry name" value="Cysteine proteinases"/>
    <property type="match status" value="1"/>
</dbReference>
<evidence type="ECO:0000313" key="6">
    <source>
        <dbReference type="EMBL" id="KAH0914202.1"/>
    </source>
</evidence>
<dbReference type="Gene3D" id="3.90.70.10">
    <property type="entry name" value="Cysteine proteinases"/>
    <property type="match status" value="1"/>
</dbReference>
<protein>
    <recommendedName>
        <fullName evidence="5">Peptidase C1A papain C-terminal domain-containing protein</fullName>
    </recommendedName>
</protein>
<dbReference type="InterPro" id="IPR013128">
    <property type="entry name" value="Peptidase_C1A"/>
</dbReference>
<comment type="similarity">
    <text evidence="1">Belongs to the peptidase C1 family.</text>
</comment>
<evidence type="ECO:0000256" key="1">
    <source>
        <dbReference type="ARBA" id="ARBA00008455"/>
    </source>
</evidence>
<gene>
    <name evidence="6" type="ORF">HID58_028648</name>
</gene>
<proteinExistence type="inferred from homology"/>
<dbReference type="EMBL" id="JAGKQM010000008">
    <property type="protein sequence ID" value="KAH0914202.1"/>
    <property type="molecule type" value="Genomic_DNA"/>
</dbReference>
<dbReference type="InterPro" id="IPR038765">
    <property type="entry name" value="Papain-like_cys_pep_sf"/>
</dbReference>